<accession>A0A6A6WTI2</accession>
<evidence type="ECO:0000313" key="5">
    <source>
        <dbReference type="EMBL" id="KAF2787181.1"/>
    </source>
</evidence>
<dbReference type="EMBL" id="MU002351">
    <property type="protein sequence ID" value="KAF2787181.1"/>
    <property type="molecule type" value="Genomic_DNA"/>
</dbReference>
<dbReference type="SUPFAM" id="SSF103473">
    <property type="entry name" value="MFS general substrate transporter"/>
    <property type="match status" value="1"/>
</dbReference>
<evidence type="ECO:0000313" key="6">
    <source>
        <dbReference type="Proteomes" id="UP000799757"/>
    </source>
</evidence>
<dbReference type="GO" id="GO:0016020">
    <property type="term" value="C:membrane"/>
    <property type="evidence" value="ECO:0007669"/>
    <property type="project" value="UniProtKB-SubCell"/>
</dbReference>
<organism evidence="5 6">
    <name type="scientific">Melanomma pulvis-pyrius CBS 109.77</name>
    <dbReference type="NCBI Taxonomy" id="1314802"/>
    <lineage>
        <taxon>Eukaryota</taxon>
        <taxon>Fungi</taxon>
        <taxon>Dikarya</taxon>
        <taxon>Ascomycota</taxon>
        <taxon>Pezizomycotina</taxon>
        <taxon>Dothideomycetes</taxon>
        <taxon>Pleosporomycetidae</taxon>
        <taxon>Pleosporales</taxon>
        <taxon>Melanommataceae</taxon>
        <taxon>Melanomma</taxon>
    </lineage>
</organism>
<feature type="transmembrane region" description="Helical" evidence="3">
    <location>
        <begin position="174"/>
        <end position="193"/>
    </location>
</feature>
<evidence type="ECO:0000256" key="1">
    <source>
        <dbReference type="ARBA" id="ARBA00004141"/>
    </source>
</evidence>
<feature type="transmembrane region" description="Helical" evidence="3">
    <location>
        <begin position="116"/>
        <end position="135"/>
    </location>
</feature>
<feature type="transmembrane region" description="Helical" evidence="3">
    <location>
        <begin position="245"/>
        <end position="266"/>
    </location>
</feature>
<dbReference type="PROSITE" id="PS50850">
    <property type="entry name" value="MFS"/>
    <property type="match status" value="1"/>
</dbReference>
<feature type="transmembrane region" description="Helical" evidence="3">
    <location>
        <begin position="85"/>
        <end position="107"/>
    </location>
</feature>
<name>A0A6A6WTI2_9PLEO</name>
<sequence length="446" mass="48046">MARVQTAEAAINASHADTATWDESMNLEIEQPPLPPADTGRAAWLVLAGCTLIQTPVWGFSIAFGVFQEYYSRHPEVLDDPTVNFAVIGTTITGILYLSSPFTFAILSRWPRLRRWFGPIGLAMTFIGFLLSSFATRLWQLIATQGIICGLGCGLLFTPTTLYLDEWFVQRKGLAYGVMWAGKSVTGVGLPFIMEASLRRYGPAITLQAWSVATVLLSAPLLYFLRPRIPISPSTTVRRLNLTFFRLPSFWMLSLGNVLQSLGYFLPFTYLSSYAVQSLHLSTTTGTLLLVLVNATSIPGGIVMGSLGDHLSVTTVLLVSSLGSALSVFFFWGFSSHVALLTIFSLTYGFFAGGFSSTWSAVLKELKGQSPALDTGFIFGLLAGGRGIGNVISGPLSVALVAQGGLGGGKSWGYGGDYGLVILFTGITSLLGGWGWLGRVRAWGRV</sequence>
<feature type="transmembrane region" description="Helical" evidence="3">
    <location>
        <begin position="42"/>
        <end position="65"/>
    </location>
</feature>
<evidence type="ECO:0000259" key="4">
    <source>
        <dbReference type="PROSITE" id="PS50850"/>
    </source>
</evidence>
<evidence type="ECO:0000256" key="2">
    <source>
        <dbReference type="ARBA" id="ARBA00006727"/>
    </source>
</evidence>
<feature type="transmembrane region" description="Helical" evidence="3">
    <location>
        <begin position="338"/>
        <end position="363"/>
    </location>
</feature>
<feature type="transmembrane region" description="Helical" evidence="3">
    <location>
        <begin position="141"/>
        <end position="162"/>
    </location>
</feature>
<gene>
    <name evidence="5" type="ORF">K505DRAFT_411558</name>
</gene>
<evidence type="ECO:0000256" key="3">
    <source>
        <dbReference type="SAM" id="Phobius"/>
    </source>
</evidence>
<feature type="transmembrane region" description="Helical" evidence="3">
    <location>
        <begin position="205"/>
        <end position="225"/>
    </location>
</feature>
<proteinExistence type="inferred from homology"/>
<feature type="transmembrane region" description="Helical" evidence="3">
    <location>
        <begin position="286"/>
        <end position="304"/>
    </location>
</feature>
<dbReference type="AlphaFoldDB" id="A0A6A6WTI2"/>
<feature type="transmembrane region" description="Helical" evidence="3">
    <location>
        <begin position="311"/>
        <end position="332"/>
    </location>
</feature>
<dbReference type="PANTHER" id="PTHR11360:SF287">
    <property type="entry name" value="MFS MONOCARBOXYLATE TRANSPORTER"/>
    <property type="match status" value="1"/>
</dbReference>
<reference evidence="5" key="1">
    <citation type="journal article" date="2020" name="Stud. Mycol.">
        <title>101 Dothideomycetes genomes: a test case for predicting lifestyles and emergence of pathogens.</title>
        <authorList>
            <person name="Haridas S."/>
            <person name="Albert R."/>
            <person name="Binder M."/>
            <person name="Bloem J."/>
            <person name="Labutti K."/>
            <person name="Salamov A."/>
            <person name="Andreopoulos B."/>
            <person name="Baker S."/>
            <person name="Barry K."/>
            <person name="Bills G."/>
            <person name="Bluhm B."/>
            <person name="Cannon C."/>
            <person name="Castanera R."/>
            <person name="Culley D."/>
            <person name="Daum C."/>
            <person name="Ezra D."/>
            <person name="Gonzalez J."/>
            <person name="Henrissat B."/>
            <person name="Kuo A."/>
            <person name="Liang C."/>
            <person name="Lipzen A."/>
            <person name="Lutzoni F."/>
            <person name="Magnuson J."/>
            <person name="Mondo S."/>
            <person name="Nolan M."/>
            <person name="Ohm R."/>
            <person name="Pangilinan J."/>
            <person name="Park H.-J."/>
            <person name="Ramirez L."/>
            <person name="Alfaro M."/>
            <person name="Sun H."/>
            <person name="Tritt A."/>
            <person name="Yoshinaga Y."/>
            <person name="Zwiers L.-H."/>
            <person name="Turgeon B."/>
            <person name="Goodwin S."/>
            <person name="Spatafora J."/>
            <person name="Crous P."/>
            <person name="Grigoriev I."/>
        </authorList>
    </citation>
    <scope>NUCLEOTIDE SEQUENCE</scope>
    <source>
        <strain evidence="5">CBS 109.77</strain>
    </source>
</reference>
<keyword evidence="3" id="KW-0472">Membrane</keyword>
<dbReference type="InterPro" id="IPR036259">
    <property type="entry name" value="MFS_trans_sf"/>
</dbReference>
<comment type="similarity">
    <text evidence="2">Belongs to the major facilitator superfamily. Monocarboxylate porter (TC 2.A.1.13) family.</text>
</comment>
<feature type="domain" description="Major facilitator superfamily (MFS) profile" evidence="4">
    <location>
        <begin position="249"/>
        <end position="446"/>
    </location>
</feature>
<dbReference type="Gene3D" id="1.20.1250.20">
    <property type="entry name" value="MFS general substrate transporter like domains"/>
    <property type="match status" value="2"/>
</dbReference>
<dbReference type="GO" id="GO:0022857">
    <property type="term" value="F:transmembrane transporter activity"/>
    <property type="evidence" value="ECO:0007669"/>
    <property type="project" value="InterPro"/>
</dbReference>
<protein>
    <submittedName>
        <fullName evidence="5">MFS monocarboxylate transporter</fullName>
    </submittedName>
</protein>
<keyword evidence="6" id="KW-1185">Reference proteome</keyword>
<dbReference type="Proteomes" id="UP000799757">
    <property type="component" value="Unassembled WGS sequence"/>
</dbReference>
<dbReference type="OrthoDB" id="2213137at2759"/>
<dbReference type="InterPro" id="IPR011701">
    <property type="entry name" value="MFS"/>
</dbReference>
<dbReference type="InterPro" id="IPR050327">
    <property type="entry name" value="Proton-linked_MCT"/>
</dbReference>
<dbReference type="Pfam" id="PF07690">
    <property type="entry name" value="MFS_1"/>
    <property type="match status" value="1"/>
</dbReference>
<dbReference type="PANTHER" id="PTHR11360">
    <property type="entry name" value="MONOCARBOXYLATE TRANSPORTER"/>
    <property type="match status" value="1"/>
</dbReference>
<feature type="transmembrane region" description="Helical" evidence="3">
    <location>
        <begin position="375"/>
        <end position="398"/>
    </location>
</feature>
<feature type="transmembrane region" description="Helical" evidence="3">
    <location>
        <begin position="418"/>
        <end position="437"/>
    </location>
</feature>
<comment type="subcellular location">
    <subcellularLocation>
        <location evidence="1">Membrane</location>
        <topology evidence="1">Multi-pass membrane protein</topology>
    </subcellularLocation>
</comment>
<dbReference type="InterPro" id="IPR020846">
    <property type="entry name" value="MFS_dom"/>
</dbReference>
<keyword evidence="3" id="KW-0812">Transmembrane</keyword>
<keyword evidence="3" id="KW-1133">Transmembrane helix</keyword>